<dbReference type="Gene3D" id="3.30.70.260">
    <property type="match status" value="2"/>
</dbReference>
<organism evidence="2 3">
    <name type="scientific">Roseibacillus ishigakijimensis</name>
    <dbReference type="NCBI Taxonomy" id="454146"/>
    <lineage>
        <taxon>Bacteria</taxon>
        <taxon>Pseudomonadati</taxon>
        <taxon>Verrucomicrobiota</taxon>
        <taxon>Verrucomicrobiia</taxon>
        <taxon>Verrucomicrobiales</taxon>
        <taxon>Verrucomicrobiaceae</taxon>
        <taxon>Roseibacillus</taxon>
    </lineage>
</organism>
<dbReference type="PANTHER" id="PTHR34875">
    <property type="entry name" value="UPF0237 PROTEIN MJ1558"/>
    <property type="match status" value="1"/>
</dbReference>
<dbReference type="AlphaFoldDB" id="A0A934RKV9"/>
<reference evidence="2" key="1">
    <citation type="submission" date="2021-01" db="EMBL/GenBank/DDBJ databases">
        <title>Modified the classification status of verrucomicrobia.</title>
        <authorList>
            <person name="Feng X."/>
        </authorList>
    </citation>
    <scope>NUCLEOTIDE SEQUENCE</scope>
    <source>
        <strain evidence="2">KCTC 12986</strain>
    </source>
</reference>
<dbReference type="InterPro" id="IPR050990">
    <property type="entry name" value="UPF0237/GcvR_regulator"/>
</dbReference>
<comment type="caution">
    <text evidence="2">The sequence shown here is derived from an EMBL/GenBank/DDBJ whole genome shotgun (WGS) entry which is preliminary data.</text>
</comment>
<dbReference type="Pfam" id="PF01842">
    <property type="entry name" value="ACT"/>
    <property type="match status" value="1"/>
</dbReference>
<evidence type="ECO:0000259" key="1">
    <source>
        <dbReference type="PROSITE" id="PS51671"/>
    </source>
</evidence>
<proteinExistence type="predicted"/>
<dbReference type="GO" id="GO:0006355">
    <property type="term" value="P:regulation of DNA-templated transcription"/>
    <property type="evidence" value="ECO:0007669"/>
    <property type="project" value="InterPro"/>
</dbReference>
<dbReference type="PIRSF" id="PIRSF028103">
    <property type="entry name" value="GcvR"/>
    <property type="match status" value="1"/>
</dbReference>
<accession>A0A934RKV9</accession>
<evidence type="ECO:0000313" key="3">
    <source>
        <dbReference type="Proteomes" id="UP000604083"/>
    </source>
</evidence>
<dbReference type="SUPFAM" id="SSF55021">
    <property type="entry name" value="ACT-like"/>
    <property type="match status" value="2"/>
</dbReference>
<dbReference type="RefSeq" id="WP_200390149.1">
    <property type="nucleotide sequence ID" value="NZ_JAENIO010000002.1"/>
</dbReference>
<dbReference type="EMBL" id="JAENIO010000002">
    <property type="protein sequence ID" value="MBK1832718.1"/>
    <property type="molecule type" value="Genomic_DNA"/>
</dbReference>
<dbReference type="InterPro" id="IPR045865">
    <property type="entry name" value="ACT-like_dom_sf"/>
</dbReference>
<dbReference type="InterPro" id="IPR002912">
    <property type="entry name" value="ACT_dom"/>
</dbReference>
<dbReference type="Proteomes" id="UP000604083">
    <property type="component" value="Unassembled WGS sequence"/>
</dbReference>
<gene>
    <name evidence="2" type="ORF">JIN78_01480</name>
</gene>
<keyword evidence="3" id="KW-1185">Reference proteome</keyword>
<dbReference type="Pfam" id="PF13740">
    <property type="entry name" value="ACT_6"/>
    <property type="match status" value="1"/>
</dbReference>
<dbReference type="PROSITE" id="PS51671">
    <property type="entry name" value="ACT"/>
    <property type="match status" value="1"/>
</dbReference>
<protein>
    <submittedName>
        <fullName evidence="2">ACT domain-containing protein</fullName>
    </submittedName>
</protein>
<dbReference type="PANTHER" id="PTHR34875:SF6">
    <property type="entry name" value="UPF0237 PROTEIN MJ1558"/>
    <property type="match status" value="1"/>
</dbReference>
<name>A0A934RKV9_9BACT</name>
<sequence>MQETLVLTILGPDRRGIVDSLATTVNERGGSWQESQMARLAGQFAGIVKVTCPREQADNLAQALQAQASENLQISVAREEEVAPNTERTLYLLDVLGNDRPGILSEVSRALRAHHANIVAMETRLEPAPQSGQPIFHTIATVALEDEGSPENLGQGLEALSPDLQVTVAKVTA</sequence>
<evidence type="ECO:0000313" key="2">
    <source>
        <dbReference type="EMBL" id="MBK1832718.1"/>
    </source>
</evidence>
<dbReference type="InterPro" id="IPR016867">
    <property type="entry name" value="GcvR"/>
</dbReference>
<feature type="domain" description="ACT" evidence="1">
    <location>
        <begin position="92"/>
        <end position="173"/>
    </location>
</feature>